<organism evidence="2">
    <name type="scientific">Metarhizium acridum (strain CQMa 102)</name>
    <dbReference type="NCBI Taxonomy" id="655827"/>
    <lineage>
        <taxon>Eukaryota</taxon>
        <taxon>Fungi</taxon>
        <taxon>Dikarya</taxon>
        <taxon>Ascomycota</taxon>
        <taxon>Pezizomycotina</taxon>
        <taxon>Sordariomycetes</taxon>
        <taxon>Hypocreomycetidae</taxon>
        <taxon>Hypocreales</taxon>
        <taxon>Clavicipitaceae</taxon>
        <taxon>Metarhizium</taxon>
    </lineage>
</organism>
<dbReference type="KEGG" id="maw:19245146"/>
<sequence length="266" mass="30750">MSNWREDWWCSQSMAYGFQGSSYPLEDGNCNSYTNSFNRMYQEFAKMKKDFGASIVRMYYPTCTQSTVFENAIRAAAKNNMALILQVWTNFGNDSGNFVNDLGAFRKRINQHHIKAGISEDWDRPGSLRNGDGLTGLGRGIKSNSDYDHIHAMSFYHGNNPESQAWAYIQQATQWVLDHVKLPTMITESPWACGKTDHNPDHNPGKRDVGVAQYTRYWKTFDDNCKWFKQKNVDWFLDAWQGEDKFDIVKPDGFGYVIPGWRPREC</sequence>
<dbReference type="InterPro" id="IPR017853">
    <property type="entry name" value="GH"/>
</dbReference>
<dbReference type="AlphaFoldDB" id="E9DTJ7"/>
<dbReference type="OMA" id="SIVRMYY"/>
<accession>E9DTJ7</accession>
<evidence type="ECO:0000313" key="2">
    <source>
        <dbReference type="Proteomes" id="UP000002499"/>
    </source>
</evidence>
<proteinExistence type="predicted"/>
<gene>
    <name evidence="1" type="ORF">MAC_00835</name>
</gene>
<evidence type="ECO:0000313" key="1">
    <source>
        <dbReference type="EMBL" id="EFY93052.1"/>
    </source>
</evidence>
<dbReference type="eggNOG" id="ENOG502RVB8">
    <property type="taxonomic scope" value="Eukaryota"/>
</dbReference>
<dbReference type="EMBL" id="GL698472">
    <property type="protein sequence ID" value="EFY93052.1"/>
    <property type="molecule type" value="Genomic_DNA"/>
</dbReference>
<name>E9DTJ7_METAQ</name>
<reference evidence="1 2" key="1">
    <citation type="journal article" date="2011" name="PLoS Genet.">
        <title>Genome sequencing and comparative transcriptomics of the model entomopathogenic fungi Metarhizium anisopliae and M. acridum.</title>
        <authorList>
            <person name="Gao Q."/>
            <person name="Jin K."/>
            <person name="Ying S.H."/>
            <person name="Zhang Y."/>
            <person name="Xiao G."/>
            <person name="Shang Y."/>
            <person name="Duan Z."/>
            <person name="Hu X."/>
            <person name="Xie X.Q."/>
            <person name="Zhou G."/>
            <person name="Peng G."/>
            <person name="Luo Z."/>
            <person name="Huang W."/>
            <person name="Wang B."/>
            <person name="Fang W."/>
            <person name="Wang S."/>
            <person name="Zhong Y."/>
            <person name="Ma L.J."/>
            <person name="St Leger R.J."/>
            <person name="Zhao G.P."/>
            <person name="Pei Y."/>
            <person name="Feng M.G."/>
            <person name="Xia Y."/>
            <person name="Wang C."/>
        </authorList>
    </citation>
    <scope>NUCLEOTIDE SEQUENCE [LARGE SCALE GENOMIC DNA]</scope>
    <source>
        <strain evidence="1 2">CQMa 102</strain>
    </source>
</reference>
<evidence type="ECO:0008006" key="3">
    <source>
        <dbReference type="Google" id="ProtNLM"/>
    </source>
</evidence>
<dbReference type="SUPFAM" id="SSF51445">
    <property type="entry name" value="(Trans)glycosidases"/>
    <property type="match status" value="1"/>
</dbReference>
<dbReference type="HOGENOM" id="CLU_052206_0_0_1"/>
<dbReference type="InParanoid" id="E9DTJ7"/>
<protein>
    <recommendedName>
        <fullName evidence="3">B-(1-6) glucan synthase</fullName>
    </recommendedName>
</protein>
<dbReference type="GeneID" id="19245146"/>
<dbReference type="OrthoDB" id="77201at2759"/>
<dbReference type="Proteomes" id="UP000002499">
    <property type="component" value="Unassembled WGS sequence"/>
</dbReference>
<keyword evidence="2" id="KW-1185">Reference proteome</keyword>